<gene>
    <name evidence="7" type="primary">peb1A_1</name>
    <name evidence="7" type="ORF">NCTC13229_00734</name>
</gene>
<evidence type="ECO:0000313" key="8">
    <source>
        <dbReference type="Proteomes" id="UP000251211"/>
    </source>
</evidence>
<dbReference type="Proteomes" id="UP000251211">
    <property type="component" value="Unassembled WGS sequence"/>
</dbReference>
<dbReference type="GO" id="GO:0030288">
    <property type="term" value="C:outer membrane-bounded periplasmic space"/>
    <property type="evidence" value="ECO:0007669"/>
    <property type="project" value="TreeGrafter"/>
</dbReference>
<proteinExistence type="inferred from homology"/>
<keyword evidence="3 5" id="KW-0732">Signal</keyword>
<accession>A0AB38F6L2</accession>
<evidence type="ECO:0000256" key="2">
    <source>
        <dbReference type="ARBA" id="ARBA00022448"/>
    </source>
</evidence>
<dbReference type="InterPro" id="IPR018313">
    <property type="entry name" value="SBP_3_CS"/>
</dbReference>
<sequence length="342" mass="36188">MTRMTLSTPPTRSATRHRITIGVSAIAATVLTACAAPDPLSPITVGTYTRPMSGGAQIIEPLGTASAEPPPPESCGALASLRPGPQPTPGQMPLGGSLAEIAARGRLIVGIDQNTNLLSFRDPDTGTLQGFDVDIAREIAHDIFGDPAKIEFRLLTSAGRFTALENNDVDVVVHSTSITCERAQRIGFSTEYLRSYQRLLVPKGSDITGPADLAGKRVCSFIATTSLATVQRVAPQATIIAVPDWDDCLVTLQKAQADAASTSDTLLAGFTAQDPELQIVGPPLETEHAGIGVNKDRGDLVQFVNGTLDRIRADGTWMRIYNRWLATGLGPVAGPPPAIYRD</sequence>
<comment type="similarity">
    <text evidence="1 4">Belongs to the bacterial solute-binding protein 3 family.</text>
</comment>
<evidence type="ECO:0000256" key="5">
    <source>
        <dbReference type="SAM" id="SignalP"/>
    </source>
</evidence>
<dbReference type="InterPro" id="IPR051455">
    <property type="entry name" value="Bact_solute-bind_prot3"/>
</dbReference>
<dbReference type="PROSITE" id="PS01039">
    <property type="entry name" value="SBP_BACTERIAL_3"/>
    <property type="match status" value="1"/>
</dbReference>
<reference evidence="7 8" key="1">
    <citation type="submission" date="2018-06" db="EMBL/GenBank/DDBJ databases">
        <authorList>
            <consortium name="Pathogen Informatics"/>
            <person name="Doyle S."/>
        </authorList>
    </citation>
    <scope>NUCLEOTIDE SEQUENCE [LARGE SCALE GENOMIC DNA]</scope>
    <source>
        <strain evidence="7 8">NCTC13229</strain>
    </source>
</reference>
<dbReference type="EMBL" id="UAUI01000001">
    <property type="protein sequence ID" value="SPZ35368.1"/>
    <property type="molecule type" value="Genomic_DNA"/>
</dbReference>
<dbReference type="PANTHER" id="PTHR30085:SF6">
    <property type="entry name" value="ABC TRANSPORTER GLUTAMINE-BINDING PROTEIN GLNH"/>
    <property type="match status" value="1"/>
</dbReference>
<dbReference type="PROSITE" id="PS51257">
    <property type="entry name" value="PROKAR_LIPOPROTEIN"/>
    <property type="match status" value="1"/>
</dbReference>
<dbReference type="Gene3D" id="3.40.190.10">
    <property type="entry name" value="Periplasmic binding protein-like II"/>
    <property type="match status" value="2"/>
</dbReference>
<feature type="signal peptide" evidence="5">
    <location>
        <begin position="1"/>
        <end position="35"/>
    </location>
</feature>
<dbReference type="AlphaFoldDB" id="A0AB38F6L2"/>
<keyword evidence="2" id="KW-0813">Transport</keyword>
<organism evidence="7 8">
    <name type="scientific">Rhodococcus wratislaviensis</name>
    <name type="common">Tsukamurella wratislaviensis</name>
    <dbReference type="NCBI Taxonomy" id="44752"/>
    <lineage>
        <taxon>Bacteria</taxon>
        <taxon>Bacillati</taxon>
        <taxon>Actinomycetota</taxon>
        <taxon>Actinomycetes</taxon>
        <taxon>Mycobacteriales</taxon>
        <taxon>Nocardiaceae</taxon>
        <taxon>Rhodococcus</taxon>
    </lineage>
</organism>
<dbReference type="GO" id="GO:0005576">
    <property type="term" value="C:extracellular region"/>
    <property type="evidence" value="ECO:0007669"/>
    <property type="project" value="TreeGrafter"/>
</dbReference>
<dbReference type="InterPro" id="IPR001638">
    <property type="entry name" value="Solute-binding_3/MltF_N"/>
</dbReference>
<comment type="caution">
    <text evidence="7">The sequence shown here is derived from an EMBL/GenBank/DDBJ whole genome shotgun (WGS) entry which is preliminary data.</text>
</comment>
<dbReference type="RefSeq" id="WP_037241007.1">
    <property type="nucleotide sequence ID" value="NZ_QTTP01000001.1"/>
</dbReference>
<evidence type="ECO:0000256" key="3">
    <source>
        <dbReference type="ARBA" id="ARBA00022729"/>
    </source>
</evidence>
<dbReference type="CDD" id="cd13690">
    <property type="entry name" value="PBP2_GluB"/>
    <property type="match status" value="1"/>
</dbReference>
<feature type="domain" description="Solute-binding protein family 3/N-terminal" evidence="6">
    <location>
        <begin position="106"/>
        <end position="328"/>
    </location>
</feature>
<name>A0AB38F6L2_RHOWR</name>
<dbReference type="PANTHER" id="PTHR30085">
    <property type="entry name" value="AMINO ACID ABC TRANSPORTER PERMEASE"/>
    <property type="match status" value="1"/>
</dbReference>
<evidence type="ECO:0000313" key="7">
    <source>
        <dbReference type="EMBL" id="SPZ35368.1"/>
    </source>
</evidence>
<dbReference type="GO" id="GO:0006865">
    <property type="term" value="P:amino acid transport"/>
    <property type="evidence" value="ECO:0007669"/>
    <property type="project" value="TreeGrafter"/>
</dbReference>
<dbReference type="SMART" id="SM00062">
    <property type="entry name" value="PBPb"/>
    <property type="match status" value="1"/>
</dbReference>
<dbReference type="Pfam" id="PF00497">
    <property type="entry name" value="SBP_bac_3"/>
    <property type="match status" value="1"/>
</dbReference>
<evidence type="ECO:0000256" key="1">
    <source>
        <dbReference type="ARBA" id="ARBA00010333"/>
    </source>
</evidence>
<dbReference type="SUPFAM" id="SSF53850">
    <property type="entry name" value="Periplasmic binding protein-like II"/>
    <property type="match status" value="1"/>
</dbReference>
<feature type="chain" id="PRO_5044309541" evidence="5">
    <location>
        <begin position="36"/>
        <end position="342"/>
    </location>
</feature>
<protein>
    <submittedName>
        <fullName evidence="7">ABC transporter substrate-binding protein</fullName>
    </submittedName>
</protein>
<evidence type="ECO:0000256" key="4">
    <source>
        <dbReference type="RuleBase" id="RU003744"/>
    </source>
</evidence>
<evidence type="ECO:0000259" key="6">
    <source>
        <dbReference type="SMART" id="SM00062"/>
    </source>
</evidence>